<evidence type="ECO:0000313" key="3">
    <source>
        <dbReference type="Proteomes" id="UP001162060"/>
    </source>
</evidence>
<protein>
    <recommendedName>
        <fullName evidence="1">Reverse transcriptase domain-containing protein</fullName>
    </recommendedName>
</protein>
<dbReference type="Proteomes" id="UP001162060">
    <property type="component" value="Unassembled WGS sequence"/>
</dbReference>
<organism evidence="2 3">
    <name type="scientific">Peronospora matthiolae</name>
    <dbReference type="NCBI Taxonomy" id="2874970"/>
    <lineage>
        <taxon>Eukaryota</taxon>
        <taxon>Sar</taxon>
        <taxon>Stramenopiles</taxon>
        <taxon>Oomycota</taxon>
        <taxon>Peronosporomycetes</taxon>
        <taxon>Peronosporales</taxon>
        <taxon>Peronosporaceae</taxon>
        <taxon>Peronospora</taxon>
    </lineage>
</organism>
<dbReference type="InterPro" id="IPR051320">
    <property type="entry name" value="Viral_Replic_Matur_Polypro"/>
</dbReference>
<comment type="caution">
    <text evidence="2">The sequence shown here is derived from an EMBL/GenBank/DDBJ whole genome shotgun (WGS) entry which is preliminary data.</text>
</comment>
<evidence type="ECO:0000313" key="2">
    <source>
        <dbReference type="EMBL" id="CAK7917497.1"/>
    </source>
</evidence>
<dbReference type="Pfam" id="PF00078">
    <property type="entry name" value="RVT_1"/>
    <property type="match status" value="1"/>
</dbReference>
<feature type="domain" description="Reverse transcriptase" evidence="1">
    <location>
        <begin position="4"/>
        <end position="92"/>
    </location>
</feature>
<name>A0AAV1THL6_9STRA</name>
<dbReference type="SUPFAM" id="SSF56672">
    <property type="entry name" value="DNA/RNA polymerases"/>
    <property type="match status" value="1"/>
</dbReference>
<accession>A0AAV1THL6</accession>
<dbReference type="PANTHER" id="PTHR33064:SF37">
    <property type="entry name" value="RIBONUCLEASE H"/>
    <property type="match status" value="1"/>
</dbReference>
<evidence type="ECO:0000259" key="1">
    <source>
        <dbReference type="Pfam" id="PF00078"/>
    </source>
</evidence>
<dbReference type="PANTHER" id="PTHR33064">
    <property type="entry name" value="POL PROTEIN"/>
    <property type="match status" value="1"/>
</dbReference>
<dbReference type="InterPro" id="IPR043128">
    <property type="entry name" value="Rev_trsase/Diguanyl_cyclase"/>
</dbReference>
<dbReference type="InterPro" id="IPR000477">
    <property type="entry name" value="RT_dom"/>
</dbReference>
<reference evidence="2" key="1">
    <citation type="submission" date="2024-01" db="EMBL/GenBank/DDBJ databases">
        <authorList>
            <person name="Webb A."/>
        </authorList>
    </citation>
    <scope>NUCLEOTIDE SEQUENCE</scope>
    <source>
        <strain evidence="2">Pm1</strain>
    </source>
</reference>
<dbReference type="Gene3D" id="3.30.70.270">
    <property type="match status" value="2"/>
</dbReference>
<sequence>MLWKWLVMPQGLSNAPAAFNECVTNRLRSVRDFVFSYFDEIFVHSLAVDGKMDVEVHTIHVRKFLTLIRDHKLFANLTKCIFAASEIPLLGCIANENGVRLVTEKIKAISDWPVPIDIKGLRKFLGLAAYLHKYSRNYA</sequence>
<dbReference type="EMBL" id="CAKLBY020000046">
    <property type="protein sequence ID" value="CAK7917497.1"/>
    <property type="molecule type" value="Genomic_DNA"/>
</dbReference>
<gene>
    <name evidence="2" type="ORF">PM001_LOCUS5609</name>
</gene>
<proteinExistence type="predicted"/>
<dbReference type="AlphaFoldDB" id="A0AAV1THL6"/>
<dbReference type="InterPro" id="IPR043502">
    <property type="entry name" value="DNA/RNA_pol_sf"/>
</dbReference>